<dbReference type="EMBL" id="CP093350">
    <property type="protein sequence ID" value="WOH13655.1"/>
    <property type="molecule type" value="Genomic_DNA"/>
</dbReference>
<evidence type="ECO:0000313" key="3">
    <source>
        <dbReference type="Proteomes" id="UP000077755"/>
    </source>
</evidence>
<gene>
    <name evidence="2" type="ORF">DCAR_0833165</name>
</gene>
<reference evidence="2" key="2">
    <citation type="submission" date="2022-03" db="EMBL/GenBank/DDBJ databases">
        <title>Draft title - Genomic analysis of global carrot germplasm unveils the trajectory of domestication and the origin of high carotenoid orange carrot.</title>
        <authorList>
            <person name="Iorizzo M."/>
            <person name="Ellison S."/>
            <person name="Senalik D."/>
            <person name="Macko-Podgorni A."/>
            <person name="Grzebelus D."/>
            <person name="Bostan H."/>
            <person name="Rolling W."/>
            <person name="Curaba J."/>
            <person name="Simon P."/>
        </authorList>
    </citation>
    <scope>NUCLEOTIDE SEQUENCE</scope>
    <source>
        <tissue evidence="2">Leaf</tissue>
    </source>
</reference>
<dbReference type="InterPro" id="IPR040300">
    <property type="entry name" value="At3g49055-like"/>
</dbReference>
<dbReference type="PANTHER" id="PTHR34937:SF1">
    <property type="entry name" value="PARAMYOSIN"/>
    <property type="match status" value="1"/>
</dbReference>
<dbReference type="PANTHER" id="PTHR34937">
    <property type="entry name" value="OS08G0559800 PROTEIN"/>
    <property type="match status" value="1"/>
</dbReference>
<dbReference type="AlphaFoldDB" id="A0AAF1BBU7"/>
<protein>
    <submittedName>
        <fullName evidence="2">Uncharacterized protein</fullName>
    </submittedName>
</protein>
<feature type="coiled-coil region" evidence="1">
    <location>
        <begin position="500"/>
        <end position="527"/>
    </location>
</feature>
<feature type="coiled-coil region" evidence="1">
    <location>
        <begin position="407"/>
        <end position="474"/>
    </location>
</feature>
<sequence>MANFGDEDNVDGLSDVDDEVPALAGVGRELPENAPMANFLELEAREVAETLKSERDEALREKKEALKAIEELSAELFEAKKVRDEAIRAKDCLRSEIETAAQMLVIGIDKISGKIINFSSFAATGLPRSQKYTGLQAVAYGVIKRTNEIVEELLRRIDLSSRSALEAREQMEQRSYEIAIEFSQLEATLGGLSRELAEKNSYVEKMENHVARKDKRISELERDVVERQTLADSEVADLRKVVDEFREQRSLMVHQSRYLPKIYDQLNEVIKIAGGDELVTSLFLTRETDMEGNICACLRGIELIYELSKTAVKSMRDLADERNLEVKRLNDAMSLLLKERDHIGGLLGSALSRMAPDLVCKTNELSKSEESLSGNVALEGVGAPLIMDKTVSQMVLSCLAYSLEKISKQLELEMIELKHIVDKLREVLTHAAGRISGRGAHHCKQNIKEIEEKERAANENVEGLMMDIAAAEEEITRWKVAAEQEADAGKAVEEDFVAQLSTLHRELEEAKKAVAESEKKLELKDQIADAAIAARDAAENSLRLADSRTSRIRGKVEELSYHLEQLDNQETYRFSRNRPRYVCWPLQWLGLKYIGVHRPDRQEETSNEMELSEPLM</sequence>
<proteinExistence type="predicted"/>
<dbReference type="Proteomes" id="UP000077755">
    <property type="component" value="Chromosome 8"/>
</dbReference>
<keyword evidence="1" id="KW-0175">Coiled coil</keyword>
<keyword evidence="3" id="KW-1185">Reference proteome</keyword>
<evidence type="ECO:0000256" key="1">
    <source>
        <dbReference type="SAM" id="Coils"/>
    </source>
</evidence>
<name>A0AAF1BBU7_DAUCS</name>
<feature type="coiled-coil region" evidence="1">
    <location>
        <begin position="37"/>
        <end position="89"/>
    </location>
</feature>
<reference evidence="2" key="1">
    <citation type="journal article" date="2016" name="Nat. Genet.">
        <title>A high-quality carrot genome assembly provides new insights into carotenoid accumulation and asterid genome evolution.</title>
        <authorList>
            <person name="Iorizzo M."/>
            <person name="Ellison S."/>
            <person name="Senalik D."/>
            <person name="Zeng P."/>
            <person name="Satapoomin P."/>
            <person name="Huang J."/>
            <person name="Bowman M."/>
            <person name="Iovene M."/>
            <person name="Sanseverino W."/>
            <person name="Cavagnaro P."/>
            <person name="Yildiz M."/>
            <person name="Macko-Podgorni A."/>
            <person name="Moranska E."/>
            <person name="Grzebelus E."/>
            <person name="Grzebelus D."/>
            <person name="Ashrafi H."/>
            <person name="Zheng Z."/>
            <person name="Cheng S."/>
            <person name="Spooner D."/>
            <person name="Van Deynze A."/>
            <person name="Simon P."/>
        </authorList>
    </citation>
    <scope>NUCLEOTIDE SEQUENCE</scope>
    <source>
        <tissue evidence="2">Leaf</tissue>
    </source>
</reference>
<evidence type="ECO:0000313" key="2">
    <source>
        <dbReference type="EMBL" id="WOH13655.1"/>
    </source>
</evidence>
<accession>A0AAF1BBU7</accession>
<organism evidence="2 3">
    <name type="scientific">Daucus carota subsp. sativus</name>
    <name type="common">Carrot</name>
    <dbReference type="NCBI Taxonomy" id="79200"/>
    <lineage>
        <taxon>Eukaryota</taxon>
        <taxon>Viridiplantae</taxon>
        <taxon>Streptophyta</taxon>
        <taxon>Embryophyta</taxon>
        <taxon>Tracheophyta</taxon>
        <taxon>Spermatophyta</taxon>
        <taxon>Magnoliopsida</taxon>
        <taxon>eudicotyledons</taxon>
        <taxon>Gunneridae</taxon>
        <taxon>Pentapetalae</taxon>
        <taxon>asterids</taxon>
        <taxon>campanulids</taxon>
        <taxon>Apiales</taxon>
        <taxon>Apiaceae</taxon>
        <taxon>Apioideae</taxon>
        <taxon>Scandiceae</taxon>
        <taxon>Daucinae</taxon>
        <taxon>Daucus</taxon>
        <taxon>Daucus sect. Daucus</taxon>
    </lineage>
</organism>